<protein>
    <submittedName>
        <fullName evidence="8">Outer membrane transport energization protein ExbD</fullName>
    </submittedName>
</protein>
<dbReference type="GO" id="GO:0022857">
    <property type="term" value="F:transmembrane transporter activity"/>
    <property type="evidence" value="ECO:0007669"/>
    <property type="project" value="InterPro"/>
</dbReference>
<reference evidence="8 9" key="1">
    <citation type="submission" date="2018-05" db="EMBL/GenBank/DDBJ databases">
        <title>Genomic Encyclopedia of Type Strains, Phase IV (KMG-IV): sequencing the most valuable type-strain genomes for metagenomic binning, comparative biology and taxonomic classification.</title>
        <authorList>
            <person name="Goeker M."/>
        </authorList>
    </citation>
    <scope>NUCLEOTIDE SEQUENCE [LARGE SCALE GENOMIC DNA]</scope>
    <source>
        <strain evidence="8 9">DSM 16097</strain>
    </source>
</reference>
<keyword evidence="5" id="KW-1133">Transmembrane helix</keyword>
<name>A0A316GLC1_9RHOB</name>
<dbReference type="EMBL" id="QGGW01000002">
    <property type="protein sequence ID" value="PWK61632.1"/>
    <property type="molecule type" value="Genomic_DNA"/>
</dbReference>
<keyword evidence="9" id="KW-1185">Reference proteome</keyword>
<comment type="similarity">
    <text evidence="2 7">Belongs to the ExbD/TolR family.</text>
</comment>
<dbReference type="Proteomes" id="UP000245708">
    <property type="component" value="Unassembled WGS sequence"/>
</dbReference>
<dbReference type="Pfam" id="PF02472">
    <property type="entry name" value="ExbD"/>
    <property type="match status" value="1"/>
</dbReference>
<evidence type="ECO:0000256" key="3">
    <source>
        <dbReference type="ARBA" id="ARBA00022475"/>
    </source>
</evidence>
<evidence type="ECO:0000313" key="9">
    <source>
        <dbReference type="Proteomes" id="UP000245708"/>
    </source>
</evidence>
<keyword evidence="6" id="KW-0472">Membrane</keyword>
<keyword evidence="3" id="KW-1003">Cell membrane</keyword>
<accession>A0A316GLC1</accession>
<evidence type="ECO:0000256" key="7">
    <source>
        <dbReference type="RuleBase" id="RU003879"/>
    </source>
</evidence>
<proteinExistence type="inferred from homology"/>
<dbReference type="AlphaFoldDB" id="A0A316GLC1"/>
<dbReference type="InterPro" id="IPR003400">
    <property type="entry name" value="ExbD"/>
</dbReference>
<keyword evidence="7" id="KW-0813">Transport</keyword>
<dbReference type="GO" id="GO:0005886">
    <property type="term" value="C:plasma membrane"/>
    <property type="evidence" value="ECO:0007669"/>
    <property type="project" value="UniProtKB-SubCell"/>
</dbReference>
<evidence type="ECO:0000256" key="2">
    <source>
        <dbReference type="ARBA" id="ARBA00005811"/>
    </source>
</evidence>
<dbReference type="GO" id="GO:0015031">
    <property type="term" value="P:protein transport"/>
    <property type="evidence" value="ECO:0007669"/>
    <property type="project" value="UniProtKB-KW"/>
</dbReference>
<organism evidence="8 9">
    <name type="scientific">Roseicyclus mahoneyensis</name>
    <dbReference type="NCBI Taxonomy" id="164332"/>
    <lineage>
        <taxon>Bacteria</taxon>
        <taxon>Pseudomonadati</taxon>
        <taxon>Pseudomonadota</taxon>
        <taxon>Alphaproteobacteria</taxon>
        <taxon>Rhodobacterales</taxon>
        <taxon>Roseobacteraceae</taxon>
        <taxon>Roseicyclus</taxon>
    </lineage>
</organism>
<comment type="caution">
    <text evidence="8">The sequence shown here is derived from an EMBL/GenBank/DDBJ whole genome shotgun (WGS) entry which is preliminary data.</text>
</comment>
<keyword evidence="7" id="KW-0653">Protein transport</keyword>
<keyword evidence="4 7" id="KW-0812">Transmembrane</keyword>
<sequence>MPMINVVFLLLIFFLMTASLTPPPPQDLTPPTADMPQTDPEAGTLYIMADGTLIFGATTGEDALAALAEADRDGPLPVLADAAFSAADLARLLPRLAAQGVSDIRLITVRP</sequence>
<evidence type="ECO:0000313" key="8">
    <source>
        <dbReference type="EMBL" id="PWK61632.1"/>
    </source>
</evidence>
<evidence type="ECO:0000256" key="1">
    <source>
        <dbReference type="ARBA" id="ARBA00004162"/>
    </source>
</evidence>
<gene>
    <name evidence="8" type="ORF">C7455_102322</name>
</gene>
<evidence type="ECO:0000256" key="4">
    <source>
        <dbReference type="ARBA" id="ARBA00022692"/>
    </source>
</evidence>
<comment type="subcellular location">
    <subcellularLocation>
        <location evidence="1">Cell membrane</location>
        <topology evidence="1">Single-pass membrane protein</topology>
    </subcellularLocation>
    <subcellularLocation>
        <location evidence="7">Cell membrane</location>
        <topology evidence="7">Single-pass type II membrane protein</topology>
    </subcellularLocation>
</comment>
<evidence type="ECO:0000256" key="6">
    <source>
        <dbReference type="ARBA" id="ARBA00023136"/>
    </source>
</evidence>
<evidence type="ECO:0000256" key="5">
    <source>
        <dbReference type="ARBA" id="ARBA00022989"/>
    </source>
</evidence>